<feature type="transmembrane region" description="Helical" evidence="1">
    <location>
        <begin position="6"/>
        <end position="31"/>
    </location>
</feature>
<dbReference type="EMBL" id="LR822017">
    <property type="protein sequence ID" value="CAD0138627.1"/>
    <property type="molecule type" value="Genomic_DNA"/>
</dbReference>
<evidence type="ECO:0000313" key="2">
    <source>
        <dbReference type="EMBL" id="CAD0138627.1"/>
    </source>
</evidence>
<proteinExistence type="predicted"/>
<organism evidence="2 5">
    <name type="scientific">Streptococcus thermophilus</name>
    <dbReference type="NCBI Taxonomy" id="1308"/>
    <lineage>
        <taxon>Bacteria</taxon>
        <taxon>Bacillati</taxon>
        <taxon>Bacillota</taxon>
        <taxon>Bacilli</taxon>
        <taxon>Lactobacillales</taxon>
        <taxon>Streptococcaceae</taxon>
        <taxon>Streptococcus</taxon>
    </lineage>
</organism>
<evidence type="ECO:0000313" key="5">
    <source>
        <dbReference type="Proteomes" id="UP000509833"/>
    </source>
</evidence>
<accession>A0A8D6U3T1</accession>
<evidence type="ECO:0000256" key="1">
    <source>
        <dbReference type="SAM" id="Phobius"/>
    </source>
</evidence>
<sequence length="36" mass="3951">MNLLKGWGFGALLLLASFLGIYLLGGLEFFVKVDFS</sequence>
<name>A0A8D6U3T1_STRTR</name>
<keyword evidence="1" id="KW-1133">Transmembrane helix</keyword>
<keyword evidence="1" id="KW-0472">Membrane</keyword>
<evidence type="ECO:0000313" key="3">
    <source>
        <dbReference type="EMBL" id="CAD0152890.1"/>
    </source>
</evidence>
<gene>
    <name evidence="2" type="ORF">STHERMO_1559</name>
    <name evidence="3" type="ORF">STHERMO_1609</name>
</gene>
<evidence type="ECO:0000313" key="4">
    <source>
        <dbReference type="Proteomes" id="UP000509791"/>
    </source>
</evidence>
<reference evidence="4 5" key="1">
    <citation type="submission" date="2020-06" db="EMBL/GenBank/DDBJ databases">
        <authorList>
            <person name="Chuat V."/>
        </authorList>
    </citation>
    <scope>NUCLEOTIDE SEQUENCE [LARGE SCALE GENOMIC DNA]</scope>
    <source>
        <strain evidence="2">STH_CIRM_336</strain>
        <strain evidence="3">STH_CIRM_998</strain>
    </source>
</reference>
<dbReference type="AlphaFoldDB" id="A0A8D6U3T1"/>
<protein>
    <submittedName>
        <fullName evidence="2">Uncharacterized protein</fullName>
    </submittedName>
</protein>
<keyword evidence="1" id="KW-0812">Transmembrane</keyword>
<dbReference type="Proteomes" id="UP000509791">
    <property type="component" value="Chromosome"/>
</dbReference>
<dbReference type="EMBL" id="LR822027">
    <property type="protein sequence ID" value="CAD0152890.1"/>
    <property type="molecule type" value="Genomic_DNA"/>
</dbReference>
<dbReference type="Proteomes" id="UP000509833">
    <property type="component" value="Chromosome"/>
</dbReference>